<evidence type="ECO:0000313" key="3">
    <source>
        <dbReference type="Proteomes" id="UP001652600"/>
    </source>
</evidence>
<evidence type="ECO:0000313" key="4">
    <source>
        <dbReference type="RefSeq" id="XP_008444163.2"/>
    </source>
</evidence>
<dbReference type="Pfam" id="PF07741">
    <property type="entry name" value="BRF1"/>
    <property type="match status" value="1"/>
</dbReference>
<reference evidence="4" key="1">
    <citation type="submission" date="2025-08" db="UniProtKB">
        <authorList>
            <consortium name="RefSeq"/>
        </authorList>
    </citation>
    <scope>IDENTIFICATION</scope>
    <source>
        <tissue evidence="4">Stem</tissue>
    </source>
</reference>
<evidence type="ECO:0000256" key="1">
    <source>
        <dbReference type="SAM" id="MobiDB-lite"/>
    </source>
</evidence>
<accession>A0A1S3B9Q2</accession>
<feature type="compositionally biased region" description="Polar residues" evidence="1">
    <location>
        <begin position="112"/>
        <end position="129"/>
    </location>
</feature>
<dbReference type="InterPro" id="IPR011665">
    <property type="entry name" value="BRF1_TBP-bd_dom"/>
</dbReference>
<dbReference type="RefSeq" id="XP_008444163.2">
    <property type="nucleotide sequence ID" value="XM_008445941.3"/>
</dbReference>
<feature type="domain" description="Brf1 TBP-binding" evidence="2">
    <location>
        <begin position="31"/>
        <end position="87"/>
    </location>
</feature>
<feature type="region of interest" description="Disordered" evidence="1">
    <location>
        <begin position="103"/>
        <end position="187"/>
    </location>
</feature>
<gene>
    <name evidence="4" type="primary">LOC103487591</name>
</gene>
<dbReference type="GeneID" id="103487591"/>
<dbReference type="AlphaFoldDB" id="A0A1S3B9Q2"/>
<name>A0A1S3B9Q2_CUCME</name>
<feature type="region of interest" description="Disordered" evidence="1">
    <location>
        <begin position="1"/>
        <end position="31"/>
    </location>
</feature>
<keyword evidence="3" id="KW-1185">Reference proteome</keyword>
<evidence type="ECO:0000259" key="2">
    <source>
        <dbReference type="Pfam" id="PF07741"/>
    </source>
</evidence>
<proteinExistence type="predicted"/>
<organism evidence="3 4">
    <name type="scientific">Cucumis melo</name>
    <name type="common">Muskmelon</name>
    <dbReference type="NCBI Taxonomy" id="3656"/>
    <lineage>
        <taxon>Eukaryota</taxon>
        <taxon>Viridiplantae</taxon>
        <taxon>Streptophyta</taxon>
        <taxon>Embryophyta</taxon>
        <taxon>Tracheophyta</taxon>
        <taxon>Spermatophyta</taxon>
        <taxon>Magnoliopsida</taxon>
        <taxon>eudicotyledons</taxon>
        <taxon>Gunneridae</taxon>
        <taxon>Pentapetalae</taxon>
        <taxon>rosids</taxon>
        <taxon>fabids</taxon>
        <taxon>Cucurbitales</taxon>
        <taxon>Cucurbitaceae</taxon>
        <taxon>Benincaseae</taxon>
        <taxon>Cucumis</taxon>
    </lineage>
</organism>
<feature type="compositionally biased region" description="Acidic residues" evidence="1">
    <location>
        <begin position="145"/>
        <end position="158"/>
    </location>
</feature>
<dbReference type="Proteomes" id="UP001652600">
    <property type="component" value="Chromosome 7"/>
</dbReference>
<sequence>MKTADASLFSMFSRHKDKSSPSNDDSEDLGDVFDSEVNSYLNNRKEAHYKKIIWEQINKDYLQDQAAKKQGLNIVGAAAVVKKSKKRLSSKFDFDVLDKLLYDTPAPDSSEKQGASSCKENSSSGQSHCINELEDDFEDNHTETVFEENLDIEGEDPTETYGNEYYDFQNEEEYGYGYDDYGGEEEY</sequence>
<dbReference type="Gene3D" id="1.20.5.650">
    <property type="entry name" value="Single helix bin"/>
    <property type="match status" value="1"/>
</dbReference>
<protein>
    <submittedName>
        <fullName evidence="4">Uncharacterized protein LOC103487591 isoform X2</fullName>
    </submittedName>
</protein>